<dbReference type="OrthoDB" id="615715at2"/>
<evidence type="ECO:0000256" key="1">
    <source>
        <dbReference type="ARBA" id="ARBA00022485"/>
    </source>
</evidence>
<accession>A0A419SC74</accession>
<comment type="caution">
    <text evidence="7">The sequence shown here is derived from an EMBL/GenBank/DDBJ whole genome shotgun (WGS) entry which is preliminary data.</text>
</comment>
<dbReference type="PANTHER" id="PTHR43498">
    <property type="entry name" value="FERREDOXIN:COB-COM HETERODISULFIDE REDUCTASE SUBUNIT A"/>
    <property type="match status" value="1"/>
</dbReference>
<evidence type="ECO:0000256" key="5">
    <source>
        <dbReference type="ARBA" id="ARBA00023014"/>
    </source>
</evidence>
<keyword evidence="1" id="KW-0004">4Fe-4S</keyword>
<dbReference type="AlphaFoldDB" id="A0A419SC74"/>
<dbReference type="Pfam" id="PF12831">
    <property type="entry name" value="FAD_oxidored"/>
    <property type="match status" value="1"/>
</dbReference>
<evidence type="ECO:0000256" key="4">
    <source>
        <dbReference type="ARBA" id="ARBA00023004"/>
    </source>
</evidence>
<dbReference type="InterPro" id="IPR039650">
    <property type="entry name" value="HdrA-like"/>
</dbReference>
<dbReference type="PANTHER" id="PTHR43498:SF1">
    <property type="entry name" value="COB--COM HETERODISULFIDE REDUCTASE IRON-SULFUR SUBUNIT A"/>
    <property type="match status" value="1"/>
</dbReference>
<keyword evidence="2" id="KW-0479">Metal-binding</keyword>
<evidence type="ECO:0008006" key="9">
    <source>
        <dbReference type="Google" id="ProtNLM"/>
    </source>
</evidence>
<feature type="signal peptide" evidence="6">
    <location>
        <begin position="1"/>
        <end position="19"/>
    </location>
</feature>
<dbReference type="Proteomes" id="UP000283433">
    <property type="component" value="Unassembled WGS sequence"/>
</dbReference>
<reference evidence="7 8" key="1">
    <citation type="submission" date="2016-07" db="EMBL/GenBank/DDBJ databases">
        <title>Genome of Pelobium manganitolerans.</title>
        <authorList>
            <person name="Wu S."/>
            <person name="Wang G."/>
        </authorList>
    </citation>
    <scope>NUCLEOTIDE SEQUENCE [LARGE SCALE GENOMIC DNA]</scope>
    <source>
        <strain evidence="7 8">YS-25</strain>
    </source>
</reference>
<evidence type="ECO:0000313" key="7">
    <source>
        <dbReference type="EMBL" id="RKD20293.1"/>
    </source>
</evidence>
<dbReference type="InterPro" id="IPR036188">
    <property type="entry name" value="FAD/NAD-bd_sf"/>
</dbReference>
<dbReference type="GO" id="GO:0046872">
    <property type="term" value="F:metal ion binding"/>
    <property type="evidence" value="ECO:0007669"/>
    <property type="project" value="UniProtKB-KW"/>
</dbReference>
<dbReference type="Gene3D" id="3.50.50.60">
    <property type="entry name" value="FAD/NAD(P)-binding domain"/>
    <property type="match status" value="1"/>
</dbReference>
<evidence type="ECO:0000256" key="3">
    <source>
        <dbReference type="ARBA" id="ARBA00023002"/>
    </source>
</evidence>
<dbReference type="SUPFAM" id="SSF51905">
    <property type="entry name" value="FAD/NAD(P)-binding domain"/>
    <property type="match status" value="1"/>
</dbReference>
<dbReference type="RefSeq" id="WP_120180211.1">
    <property type="nucleotide sequence ID" value="NZ_MBTA01000001.1"/>
</dbReference>
<organism evidence="7 8">
    <name type="scientific">Pelobium manganitolerans</name>
    <dbReference type="NCBI Taxonomy" id="1842495"/>
    <lineage>
        <taxon>Bacteria</taxon>
        <taxon>Pseudomonadati</taxon>
        <taxon>Bacteroidota</taxon>
        <taxon>Sphingobacteriia</taxon>
        <taxon>Sphingobacteriales</taxon>
        <taxon>Sphingobacteriaceae</taxon>
        <taxon>Pelobium</taxon>
    </lineage>
</organism>
<dbReference type="GO" id="GO:0016491">
    <property type="term" value="F:oxidoreductase activity"/>
    <property type="evidence" value="ECO:0007669"/>
    <property type="project" value="UniProtKB-KW"/>
</dbReference>
<dbReference type="EMBL" id="MBTA01000001">
    <property type="protein sequence ID" value="RKD20293.1"/>
    <property type="molecule type" value="Genomic_DNA"/>
</dbReference>
<gene>
    <name evidence="7" type="ORF">BCY91_01355</name>
</gene>
<keyword evidence="4" id="KW-0408">Iron</keyword>
<keyword evidence="3" id="KW-0560">Oxidoreductase</keyword>
<proteinExistence type="predicted"/>
<dbReference type="GO" id="GO:0051539">
    <property type="term" value="F:4 iron, 4 sulfur cluster binding"/>
    <property type="evidence" value="ECO:0007669"/>
    <property type="project" value="UniProtKB-KW"/>
</dbReference>
<keyword evidence="8" id="KW-1185">Reference proteome</keyword>
<evidence type="ECO:0000313" key="8">
    <source>
        <dbReference type="Proteomes" id="UP000283433"/>
    </source>
</evidence>
<keyword evidence="6" id="KW-0732">Signal</keyword>
<keyword evidence="5" id="KW-0411">Iron-sulfur</keyword>
<name>A0A419SC74_9SPHI</name>
<evidence type="ECO:0000256" key="6">
    <source>
        <dbReference type="SAM" id="SignalP"/>
    </source>
</evidence>
<feature type="chain" id="PRO_5019088707" description="FAD-dependent oxidoreductase" evidence="6">
    <location>
        <begin position="20"/>
        <end position="425"/>
    </location>
</feature>
<evidence type="ECO:0000256" key="2">
    <source>
        <dbReference type="ARBA" id="ARBA00022723"/>
    </source>
</evidence>
<sequence>MIKRYFSAILLLFSFSAFAQYKPDVVVIGGSAAGTAAAIQAANSGVKAVLIEPGSQLIGDAVPDMEIPAFNRGIWKKWKDLYKSKIDSQKTATPQDALETLVKQTKNLHFFKNTPVLEIKQKSSGWEIRIPVNGKTEKIKCKILVDATTDSKASLLASGNILKLDSAGKFDAFVNYNKAQRENPYQQAQKLYKTSGAAGFGHDSLLHFIPLGVFIPKNVDNLLVVSMSCFKDFDTEDFRNIALWTNMGQAAGALAAYGPFFNVSPKKANIRITQNEMLDYNSFLYPVLDVDTARVSWNPVQKIIASGVLRFDFVKGKFNPDSAVTVSQIKNQMTQLYPRARIWFIENSALTSLSTQNLVSMLSFISGRDPVSIQQEIENDWKKKYKFKTAYSAEKTINKLEFACILENYISPYSVNVDFAGFDLR</sequence>
<protein>
    <recommendedName>
        <fullName evidence="9">FAD-dependent oxidoreductase</fullName>
    </recommendedName>
</protein>